<reference evidence="1" key="1">
    <citation type="submission" date="2022-06" db="EMBL/GenBank/DDBJ databases">
        <title>Genome public.</title>
        <authorList>
            <person name="Sun Q."/>
        </authorList>
    </citation>
    <scope>NUCLEOTIDE SEQUENCE</scope>
    <source>
        <strain evidence="1">CWNU-1</strain>
    </source>
</reference>
<evidence type="ECO:0000313" key="1">
    <source>
        <dbReference type="EMBL" id="MCM2393946.1"/>
    </source>
</evidence>
<organism evidence="1 2">
    <name type="scientific">Streptomyces albipurpureus</name>
    <dbReference type="NCBI Taxonomy" id="2897419"/>
    <lineage>
        <taxon>Bacteria</taxon>
        <taxon>Bacillati</taxon>
        <taxon>Actinomycetota</taxon>
        <taxon>Actinomycetes</taxon>
        <taxon>Kitasatosporales</taxon>
        <taxon>Streptomycetaceae</taxon>
        <taxon>Streptomyces</taxon>
    </lineage>
</organism>
<gene>
    <name evidence="1" type="ORF">NBG84_37720</name>
</gene>
<sequence length="443" mass="48607">MEMREPNTQLNRLHQEAGWTQGQFARSVNRLGTEGGTPTTFGESTVHYWRKGHMPMEAVRPLILEALARKLGRPITHAEAGFPVPVHDQVNCSIVEELIDLGRHDMERRNFIGASLFSVALTIPNWPDIVGRMDAVQSGAALRIGTPDVELVTKMTDRLFQTFEDFGGRHTRPMAALFLISTVAPYLRTDGPEEVRKAMISAASFLCYLTGWMAEDEALHGLAQKYYAKGLELAGASNDHLTYCHVLRGMSVQAADLGHGPTAVRLANAAATSAPKSGPRLRAFFAGQQAYAFAVAGDDQAALRSIRETEKALDIAESGAGSFGGFNPSILAYATSQVRYHSGDIGGSIKSLELHFLLRDATDTPRSAARFGSVLAERQLEMGYLEAACQTWNQVLDKYPSIHSGRVDRHVARIRSLLRPHEKNAVARDLSERSIQSTKRVNV</sequence>
<evidence type="ECO:0000313" key="2">
    <source>
        <dbReference type="Proteomes" id="UP001431429"/>
    </source>
</evidence>
<dbReference type="RefSeq" id="WP_250924237.1">
    <property type="nucleotide sequence ID" value="NZ_JAMQAW010000096.1"/>
</dbReference>
<dbReference type="Proteomes" id="UP001431429">
    <property type="component" value="Unassembled WGS sequence"/>
</dbReference>
<protein>
    <submittedName>
        <fullName evidence="1">Tetratricopeptide repeat protein</fullName>
    </submittedName>
</protein>
<keyword evidence="2" id="KW-1185">Reference proteome</keyword>
<dbReference type="EMBL" id="JAMQAW010000096">
    <property type="protein sequence ID" value="MCM2393946.1"/>
    <property type="molecule type" value="Genomic_DNA"/>
</dbReference>
<accession>A0ABT0UZR6</accession>
<comment type="caution">
    <text evidence="1">The sequence shown here is derived from an EMBL/GenBank/DDBJ whole genome shotgun (WGS) entry which is preliminary data.</text>
</comment>
<proteinExistence type="predicted"/>
<name>A0ABT0UZR6_9ACTN</name>